<sequence>MEFQVVDKESFTVTGKMRGVSSKDGSNLVDIPAFWQECHRDGSTMKLEVMGEGGDLLGICMEFDGQGGFQYLIGVKTDANRQQAAGFETRSIPAASWAVFTSIGPLPAAIQQVWQYVYQDWFPASGYEHAPGPELEVYPPGDTMSDDYRCEVWIPVVKR</sequence>
<evidence type="ECO:0000259" key="1">
    <source>
        <dbReference type="SMART" id="SM00871"/>
    </source>
</evidence>
<gene>
    <name evidence="2" type="ORF">GRF59_22610</name>
</gene>
<dbReference type="SMART" id="SM00871">
    <property type="entry name" value="AraC_E_bind"/>
    <property type="match status" value="1"/>
</dbReference>
<keyword evidence="3" id="KW-1185">Reference proteome</keyword>
<dbReference type="InterPro" id="IPR010499">
    <property type="entry name" value="AraC_E-bd"/>
</dbReference>
<dbReference type="Gene3D" id="3.20.80.10">
    <property type="entry name" value="Regulatory factor, effector binding domain"/>
    <property type="match status" value="1"/>
</dbReference>
<reference evidence="2 3" key="1">
    <citation type="submission" date="2019-12" db="EMBL/GenBank/DDBJ databases">
        <title>Paenibacillus sp. nov., an endophytic bacterium isolated from the stem of Dendrobium.</title>
        <authorList>
            <person name="Zhao R."/>
        </authorList>
    </citation>
    <scope>NUCLEOTIDE SEQUENCE [LARGE SCALE GENOMIC DNA]</scope>
    <source>
        <strain evidence="2 3">HJL G12</strain>
    </source>
</reference>
<dbReference type="InterPro" id="IPR053182">
    <property type="entry name" value="YobU-like_regulator"/>
</dbReference>
<dbReference type="PANTHER" id="PTHR36444:SF3">
    <property type="entry name" value="TRANSCRIPTIONAL ACTIVATOR, PUTATIVE-RELATED"/>
    <property type="match status" value="1"/>
</dbReference>
<dbReference type="PANTHER" id="PTHR36444">
    <property type="entry name" value="TRANSCRIPTIONAL REGULATOR PROTEIN YOBU-RELATED"/>
    <property type="match status" value="1"/>
</dbReference>
<dbReference type="EMBL" id="WUBI01000004">
    <property type="protein sequence ID" value="MWV46400.1"/>
    <property type="molecule type" value="Genomic_DNA"/>
</dbReference>
<evidence type="ECO:0000313" key="2">
    <source>
        <dbReference type="EMBL" id="MWV46400.1"/>
    </source>
</evidence>
<protein>
    <submittedName>
        <fullName evidence="2">AraC family transcriptional regulator</fullName>
    </submittedName>
</protein>
<comment type="caution">
    <text evidence="2">The sequence shown here is derived from an EMBL/GenBank/DDBJ whole genome shotgun (WGS) entry which is preliminary data.</text>
</comment>
<feature type="domain" description="AraC effector-binding" evidence="1">
    <location>
        <begin position="1"/>
        <end position="157"/>
    </location>
</feature>
<dbReference type="Pfam" id="PF06445">
    <property type="entry name" value="GyrI-like"/>
    <property type="match status" value="1"/>
</dbReference>
<dbReference type="InterPro" id="IPR029442">
    <property type="entry name" value="GyrI-like"/>
</dbReference>
<dbReference type="Proteomes" id="UP000460318">
    <property type="component" value="Unassembled WGS sequence"/>
</dbReference>
<name>A0A7X3LJL7_9BACL</name>
<accession>A0A7X3LJL7</accession>
<organism evidence="2 3">
    <name type="scientific">Paenibacillus dendrobii</name>
    <dbReference type="NCBI Taxonomy" id="2691084"/>
    <lineage>
        <taxon>Bacteria</taxon>
        <taxon>Bacillati</taxon>
        <taxon>Bacillota</taxon>
        <taxon>Bacilli</taxon>
        <taxon>Bacillales</taxon>
        <taxon>Paenibacillaceae</taxon>
        <taxon>Paenibacillus</taxon>
    </lineage>
</organism>
<dbReference type="RefSeq" id="WP_160499990.1">
    <property type="nucleotide sequence ID" value="NZ_WUBI01000004.1"/>
</dbReference>
<dbReference type="AlphaFoldDB" id="A0A7X3LJL7"/>
<proteinExistence type="predicted"/>
<dbReference type="SUPFAM" id="SSF55136">
    <property type="entry name" value="Probable bacterial effector-binding domain"/>
    <property type="match status" value="1"/>
</dbReference>
<dbReference type="InterPro" id="IPR011256">
    <property type="entry name" value="Reg_factor_effector_dom_sf"/>
</dbReference>
<evidence type="ECO:0000313" key="3">
    <source>
        <dbReference type="Proteomes" id="UP000460318"/>
    </source>
</evidence>